<name>A0ACB8A520_9AGAM</name>
<dbReference type="EMBL" id="MU267830">
    <property type="protein sequence ID" value="KAH7908322.1"/>
    <property type="molecule type" value="Genomic_DNA"/>
</dbReference>
<reference evidence="1" key="1">
    <citation type="journal article" date="2021" name="New Phytol.">
        <title>Evolutionary innovations through gain and loss of genes in the ectomycorrhizal Boletales.</title>
        <authorList>
            <person name="Wu G."/>
            <person name="Miyauchi S."/>
            <person name="Morin E."/>
            <person name="Kuo A."/>
            <person name="Drula E."/>
            <person name="Varga T."/>
            <person name="Kohler A."/>
            <person name="Feng B."/>
            <person name="Cao Y."/>
            <person name="Lipzen A."/>
            <person name="Daum C."/>
            <person name="Hundley H."/>
            <person name="Pangilinan J."/>
            <person name="Johnson J."/>
            <person name="Barry K."/>
            <person name="LaButti K."/>
            <person name="Ng V."/>
            <person name="Ahrendt S."/>
            <person name="Min B."/>
            <person name="Choi I.G."/>
            <person name="Park H."/>
            <person name="Plett J.M."/>
            <person name="Magnuson J."/>
            <person name="Spatafora J.W."/>
            <person name="Nagy L.G."/>
            <person name="Henrissat B."/>
            <person name="Grigoriev I.V."/>
            <person name="Yang Z.L."/>
            <person name="Xu J."/>
            <person name="Martin F.M."/>
        </authorList>
    </citation>
    <scope>NUCLEOTIDE SEQUENCE</scope>
    <source>
        <strain evidence="1">ATCC 28755</strain>
    </source>
</reference>
<organism evidence="1 2">
    <name type="scientific">Hygrophoropsis aurantiaca</name>
    <dbReference type="NCBI Taxonomy" id="72124"/>
    <lineage>
        <taxon>Eukaryota</taxon>
        <taxon>Fungi</taxon>
        <taxon>Dikarya</taxon>
        <taxon>Basidiomycota</taxon>
        <taxon>Agaricomycotina</taxon>
        <taxon>Agaricomycetes</taxon>
        <taxon>Agaricomycetidae</taxon>
        <taxon>Boletales</taxon>
        <taxon>Coniophorineae</taxon>
        <taxon>Hygrophoropsidaceae</taxon>
        <taxon>Hygrophoropsis</taxon>
    </lineage>
</organism>
<dbReference type="Proteomes" id="UP000790377">
    <property type="component" value="Unassembled WGS sequence"/>
</dbReference>
<evidence type="ECO:0000313" key="2">
    <source>
        <dbReference type="Proteomes" id="UP000790377"/>
    </source>
</evidence>
<keyword evidence="1" id="KW-0378">Hydrolase</keyword>
<gene>
    <name evidence="1" type="ORF">BJ138DRAFT_1013033</name>
</gene>
<sequence>MEFSLIIICLLSSFFVGIWGAMPAGKVYGVNLGSWLVLESWMMPEEWTAMGGQICDDCETCISSEYAFARAYPKTVDAQFEKHWDTWFTEGHVNELKAAGINTVRIPLGYWIIEALVDRPTESYPRGGLKYLRRGLQWLQAAGIQVILDHHAAPGVQSYKQLFTGNCTSDIQFFTPHNYHRALVWTAVMTTLAHLDPVFANVFAIEAVNEPVSDANQTPGYGQFQKDFVQTVREVEGLLGIPGFGNILSPVLGGNLTAALSKASSSQKEVRAALQDAAPILLDIGGMFALLPMLTALPRIFPGRQPLITNFMDVTWQYNNPPNPAAAANGPQINDRHVYFAFGGATDRSPNAYLASVCNSIAKDAGDSQDDLTWVGEWSLATEIDATDEFLRQFADAQKMLLSKGRGWIFWNFKTEKAVARGWSYLEGLRKGFFTQDPSQYNNPNICASYVTRDNGA</sequence>
<evidence type="ECO:0000313" key="1">
    <source>
        <dbReference type="EMBL" id="KAH7908322.1"/>
    </source>
</evidence>
<comment type="caution">
    <text evidence="1">The sequence shown here is derived from an EMBL/GenBank/DDBJ whole genome shotgun (WGS) entry which is preliminary data.</text>
</comment>
<accession>A0ACB8A520</accession>
<proteinExistence type="predicted"/>
<protein>
    <submittedName>
        <fullName evidence="1">Glycoside hydrolase family 5 protein</fullName>
    </submittedName>
</protein>
<keyword evidence="2" id="KW-1185">Reference proteome</keyword>